<evidence type="ECO:0000256" key="1">
    <source>
        <dbReference type="SAM" id="MobiDB-lite"/>
    </source>
</evidence>
<evidence type="ECO:0000313" key="2">
    <source>
        <dbReference type="EMBL" id="THU78863.1"/>
    </source>
</evidence>
<dbReference type="AlphaFoldDB" id="A0A4S8KT14"/>
<feature type="compositionally biased region" description="Low complexity" evidence="1">
    <location>
        <begin position="148"/>
        <end position="164"/>
    </location>
</feature>
<keyword evidence="3" id="KW-1185">Reference proteome</keyword>
<dbReference type="Proteomes" id="UP000297245">
    <property type="component" value="Unassembled WGS sequence"/>
</dbReference>
<feature type="region of interest" description="Disordered" evidence="1">
    <location>
        <begin position="1"/>
        <end position="65"/>
    </location>
</feature>
<feature type="compositionally biased region" description="Polar residues" evidence="1">
    <location>
        <begin position="1"/>
        <end position="18"/>
    </location>
</feature>
<accession>A0A4S8KT14</accession>
<feature type="region of interest" description="Disordered" evidence="1">
    <location>
        <begin position="127"/>
        <end position="164"/>
    </location>
</feature>
<gene>
    <name evidence="2" type="ORF">K435DRAFT_811193</name>
</gene>
<proteinExistence type="predicted"/>
<dbReference type="EMBL" id="ML180119">
    <property type="protein sequence ID" value="THU78863.1"/>
    <property type="molecule type" value="Genomic_DNA"/>
</dbReference>
<protein>
    <submittedName>
        <fullName evidence="2">Uncharacterized protein</fullName>
    </submittedName>
</protein>
<feature type="compositionally biased region" description="Basic and acidic residues" evidence="1">
    <location>
        <begin position="127"/>
        <end position="138"/>
    </location>
</feature>
<sequence>MSETSVPSNLPSSVTLSGPSELSAPSASNASNTTESAGSVDRPTVGNDPKSLESSSGSSGGIDQTVANRCPGFIKEFELGSRGKMWLWFGIQNAIVSALAGDENRDKQNTALDFYYKLLEDADTKLKAVPKPEREGKKVNNQRKRACSSSAEDGSSGEGSQSDH</sequence>
<name>A0A4S8KT14_DENBC</name>
<feature type="compositionally biased region" description="Low complexity" evidence="1">
    <location>
        <begin position="19"/>
        <end position="39"/>
    </location>
</feature>
<organism evidence="2 3">
    <name type="scientific">Dendrothele bispora (strain CBS 962.96)</name>
    <dbReference type="NCBI Taxonomy" id="1314807"/>
    <lineage>
        <taxon>Eukaryota</taxon>
        <taxon>Fungi</taxon>
        <taxon>Dikarya</taxon>
        <taxon>Basidiomycota</taxon>
        <taxon>Agaricomycotina</taxon>
        <taxon>Agaricomycetes</taxon>
        <taxon>Agaricomycetidae</taxon>
        <taxon>Agaricales</taxon>
        <taxon>Agaricales incertae sedis</taxon>
        <taxon>Dendrothele</taxon>
    </lineage>
</organism>
<evidence type="ECO:0000313" key="3">
    <source>
        <dbReference type="Proteomes" id="UP000297245"/>
    </source>
</evidence>
<reference evidence="2 3" key="1">
    <citation type="journal article" date="2019" name="Nat. Ecol. Evol.">
        <title>Megaphylogeny resolves global patterns of mushroom evolution.</title>
        <authorList>
            <person name="Varga T."/>
            <person name="Krizsan K."/>
            <person name="Foldi C."/>
            <person name="Dima B."/>
            <person name="Sanchez-Garcia M."/>
            <person name="Sanchez-Ramirez S."/>
            <person name="Szollosi G.J."/>
            <person name="Szarkandi J.G."/>
            <person name="Papp V."/>
            <person name="Albert L."/>
            <person name="Andreopoulos W."/>
            <person name="Angelini C."/>
            <person name="Antonin V."/>
            <person name="Barry K.W."/>
            <person name="Bougher N.L."/>
            <person name="Buchanan P."/>
            <person name="Buyck B."/>
            <person name="Bense V."/>
            <person name="Catcheside P."/>
            <person name="Chovatia M."/>
            <person name="Cooper J."/>
            <person name="Damon W."/>
            <person name="Desjardin D."/>
            <person name="Finy P."/>
            <person name="Geml J."/>
            <person name="Haridas S."/>
            <person name="Hughes K."/>
            <person name="Justo A."/>
            <person name="Karasinski D."/>
            <person name="Kautmanova I."/>
            <person name="Kiss B."/>
            <person name="Kocsube S."/>
            <person name="Kotiranta H."/>
            <person name="LaButti K.M."/>
            <person name="Lechner B.E."/>
            <person name="Liimatainen K."/>
            <person name="Lipzen A."/>
            <person name="Lukacs Z."/>
            <person name="Mihaltcheva S."/>
            <person name="Morgado L.N."/>
            <person name="Niskanen T."/>
            <person name="Noordeloos M.E."/>
            <person name="Ohm R.A."/>
            <person name="Ortiz-Santana B."/>
            <person name="Ovrebo C."/>
            <person name="Racz N."/>
            <person name="Riley R."/>
            <person name="Savchenko A."/>
            <person name="Shiryaev A."/>
            <person name="Soop K."/>
            <person name="Spirin V."/>
            <person name="Szebenyi C."/>
            <person name="Tomsovsky M."/>
            <person name="Tulloss R.E."/>
            <person name="Uehling J."/>
            <person name="Grigoriev I.V."/>
            <person name="Vagvolgyi C."/>
            <person name="Papp T."/>
            <person name="Martin F.M."/>
            <person name="Miettinen O."/>
            <person name="Hibbett D.S."/>
            <person name="Nagy L.G."/>
        </authorList>
    </citation>
    <scope>NUCLEOTIDE SEQUENCE [LARGE SCALE GENOMIC DNA]</scope>
    <source>
        <strain evidence="2 3">CBS 962.96</strain>
    </source>
</reference>